<name>A0A1Y2BMJ9_9FUNG</name>
<proteinExistence type="predicted"/>
<keyword evidence="4" id="KW-1185">Reference proteome</keyword>
<feature type="compositionally biased region" description="Polar residues" evidence="1">
    <location>
        <begin position="14"/>
        <end position="24"/>
    </location>
</feature>
<keyword evidence="2" id="KW-0812">Transmembrane</keyword>
<feature type="compositionally biased region" description="Polar residues" evidence="1">
    <location>
        <begin position="84"/>
        <end position="101"/>
    </location>
</feature>
<feature type="compositionally biased region" description="Basic and acidic residues" evidence="1">
    <location>
        <begin position="105"/>
        <end position="114"/>
    </location>
</feature>
<feature type="transmembrane region" description="Helical" evidence="2">
    <location>
        <begin position="383"/>
        <end position="404"/>
    </location>
</feature>
<evidence type="ECO:0000313" key="3">
    <source>
        <dbReference type="EMBL" id="ORY35963.1"/>
    </source>
</evidence>
<dbReference type="OrthoDB" id="2021138at2759"/>
<feature type="transmembrane region" description="Helical" evidence="2">
    <location>
        <begin position="292"/>
        <end position="313"/>
    </location>
</feature>
<comment type="caution">
    <text evidence="3">The sequence shown here is derived from an EMBL/GenBank/DDBJ whole genome shotgun (WGS) entry which is preliminary data.</text>
</comment>
<feature type="region of interest" description="Disordered" evidence="1">
    <location>
        <begin position="220"/>
        <end position="251"/>
    </location>
</feature>
<dbReference type="EMBL" id="MCGO01000059">
    <property type="protein sequence ID" value="ORY35963.1"/>
    <property type="molecule type" value="Genomic_DNA"/>
</dbReference>
<evidence type="ECO:0000256" key="1">
    <source>
        <dbReference type="SAM" id="MobiDB-lite"/>
    </source>
</evidence>
<keyword evidence="2" id="KW-1133">Transmembrane helix</keyword>
<dbReference type="Proteomes" id="UP000193642">
    <property type="component" value="Unassembled WGS sequence"/>
</dbReference>
<evidence type="ECO:0000313" key="4">
    <source>
        <dbReference type="Proteomes" id="UP000193642"/>
    </source>
</evidence>
<feature type="transmembrane region" description="Helical" evidence="2">
    <location>
        <begin position="325"/>
        <end position="350"/>
    </location>
</feature>
<feature type="region of interest" description="Disordered" evidence="1">
    <location>
        <begin position="1"/>
        <end position="24"/>
    </location>
</feature>
<reference evidence="3 4" key="1">
    <citation type="submission" date="2016-07" db="EMBL/GenBank/DDBJ databases">
        <title>Pervasive Adenine N6-methylation of Active Genes in Fungi.</title>
        <authorList>
            <consortium name="DOE Joint Genome Institute"/>
            <person name="Mondo S.J."/>
            <person name="Dannebaum R.O."/>
            <person name="Kuo R.C."/>
            <person name="Labutti K."/>
            <person name="Haridas S."/>
            <person name="Kuo A."/>
            <person name="Salamov A."/>
            <person name="Ahrendt S.R."/>
            <person name="Lipzen A."/>
            <person name="Sullivan W."/>
            <person name="Andreopoulos W.B."/>
            <person name="Clum A."/>
            <person name="Lindquist E."/>
            <person name="Daum C."/>
            <person name="Ramamoorthy G.K."/>
            <person name="Gryganskyi A."/>
            <person name="Culley D."/>
            <person name="Magnuson J.K."/>
            <person name="James T.Y."/>
            <person name="O'Malley M.A."/>
            <person name="Stajich J.E."/>
            <person name="Spatafora J.W."/>
            <person name="Visel A."/>
            <person name="Grigoriev I.V."/>
        </authorList>
    </citation>
    <scope>NUCLEOTIDE SEQUENCE [LARGE SCALE GENOMIC DNA]</scope>
    <source>
        <strain evidence="3 4">JEL800</strain>
    </source>
</reference>
<gene>
    <name evidence="3" type="ORF">BCR33DRAFT_490572</name>
</gene>
<accession>A0A1Y2BMJ9</accession>
<feature type="region of interest" description="Disordered" evidence="1">
    <location>
        <begin position="84"/>
        <end position="114"/>
    </location>
</feature>
<feature type="compositionally biased region" description="Basic and acidic residues" evidence="1">
    <location>
        <begin position="228"/>
        <end position="245"/>
    </location>
</feature>
<dbReference type="AlphaFoldDB" id="A0A1Y2BMJ9"/>
<feature type="compositionally biased region" description="Polar residues" evidence="1">
    <location>
        <begin position="140"/>
        <end position="174"/>
    </location>
</feature>
<protein>
    <submittedName>
        <fullName evidence="3">Uncharacterized protein</fullName>
    </submittedName>
</protein>
<evidence type="ECO:0000256" key="2">
    <source>
        <dbReference type="SAM" id="Phobius"/>
    </source>
</evidence>
<keyword evidence="2" id="KW-0472">Membrane</keyword>
<organism evidence="3 4">
    <name type="scientific">Rhizoclosmatium globosum</name>
    <dbReference type="NCBI Taxonomy" id="329046"/>
    <lineage>
        <taxon>Eukaryota</taxon>
        <taxon>Fungi</taxon>
        <taxon>Fungi incertae sedis</taxon>
        <taxon>Chytridiomycota</taxon>
        <taxon>Chytridiomycota incertae sedis</taxon>
        <taxon>Chytridiomycetes</taxon>
        <taxon>Chytridiales</taxon>
        <taxon>Chytriomycetaceae</taxon>
        <taxon>Rhizoclosmatium</taxon>
    </lineage>
</organism>
<feature type="region of interest" description="Disordered" evidence="1">
    <location>
        <begin position="140"/>
        <end position="178"/>
    </location>
</feature>
<sequence length="709" mass="77444">MAGEAKKGILRNTLHPSSNNILQRSANDIPMPAARLESPLPSHYVLHNPQTGDANPLENHGSEQHFNRTETAYKAPFLSHSVGNRGQVASTQTTNPTTVPVSSLEAKDQESNLKHTETAPRIISVTVPSPNNSQAQLLSSNVQGHGETSTVSRESQIRFSTTQSIRASSYSGRDSATRRNRVAEKLVPLKFRYDEGDEESSSEDFGAEEVENLRYEQFEGSGEYLPDGTDRYPSADRPANLEHSRTMSQGSSLNNSSVFLSRLFGQETIARIQASWIFQIGVFVLNSTRVQIYAYSAFNFLMLSGIIVIVVFIRGTALPSIKFYNFIHAIMGAIGKMAIISGFCLCQLVGKDLTANKLINTQNGVPLSTIAKRSAKFIPQEGILWRYSFLGSLIAVEATIWYMLMEMKWTGIVTEIGSFPCIPAALTPPTPVPNLGAFLMGDSSESTISNYGLPLADGLIGGFSAFPLAKPTTSFEMDGVGLVYATQVICDPPIPANLTMIPVSRNSMSFSLRETLLGVKDFSATLLIHISQGAHNAIHIKGDIQQICNLKYIVGDGRVRYTFIGDEWSVMAGRVDQVQLNSNFVLAPKLSDGYNFSEVESALVDNGNHMDIVQWFAAAFNEVTNNTEYTSMRQDIVPSIVKWSRDSTDGLYSVNQTWQGIAGVAGVISRYILNQFSGNVTTNCVYSAVQHAGIIGMPADASISILVRQ</sequence>